<dbReference type="SMART" id="SM00173">
    <property type="entry name" value="RAS"/>
    <property type="match status" value="1"/>
</dbReference>
<dbReference type="GO" id="GO:0016020">
    <property type="term" value="C:membrane"/>
    <property type="evidence" value="ECO:0007669"/>
    <property type="project" value="InterPro"/>
</dbReference>
<keyword evidence="2" id="KW-0342">GTP-binding</keyword>
<dbReference type="AlphaFoldDB" id="A0A485PLB9"/>
<dbReference type="GO" id="GO:0007165">
    <property type="term" value="P:signal transduction"/>
    <property type="evidence" value="ECO:0007669"/>
    <property type="project" value="InterPro"/>
</dbReference>
<keyword evidence="1" id="KW-0547">Nucleotide-binding</keyword>
<dbReference type="SUPFAM" id="SSF52540">
    <property type="entry name" value="P-loop containing nucleoside triphosphate hydrolases"/>
    <property type="match status" value="1"/>
</dbReference>
<organism evidence="4 5">
    <name type="scientific">Lynx pardinus</name>
    <name type="common">Iberian lynx</name>
    <name type="synonym">Felis pardina</name>
    <dbReference type="NCBI Taxonomy" id="191816"/>
    <lineage>
        <taxon>Eukaryota</taxon>
        <taxon>Metazoa</taxon>
        <taxon>Chordata</taxon>
        <taxon>Craniata</taxon>
        <taxon>Vertebrata</taxon>
        <taxon>Euteleostomi</taxon>
        <taxon>Mammalia</taxon>
        <taxon>Eutheria</taxon>
        <taxon>Laurasiatheria</taxon>
        <taxon>Carnivora</taxon>
        <taxon>Feliformia</taxon>
        <taxon>Felidae</taxon>
        <taxon>Felinae</taxon>
        <taxon>Lynx</taxon>
    </lineage>
</organism>
<evidence type="ECO:0000256" key="3">
    <source>
        <dbReference type="SAM" id="MobiDB-lite"/>
    </source>
</evidence>
<dbReference type="GO" id="GO:0005525">
    <property type="term" value="F:GTP binding"/>
    <property type="evidence" value="ECO:0007669"/>
    <property type="project" value="UniProtKB-KW"/>
</dbReference>
<dbReference type="Pfam" id="PF00071">
    <property type="entry name" value="Ras"/>
    <property type="match status" value="1"/>
</dbReference>
<dbReference type="InterPro" id="IPR001806">
    <property type="entry name" value="Small_GTPase"/>
</dbReference>
<proteinExistence type="predicted"/>
<dbReference type="InterPro" id="IPR020849">
    <property type="entry name" value="Small_GTPase_Ras-type"/>
</dbReference>
<evidence type="ECO:0000313" key="4">
    <source>
        <dbReference type="EMBL" id="VFV46450.1"/>
    </source>
</evidence>
<feature type="compositionally biased region" description="Polar residues" evidence="3">
    <location>
        <begin position="56"/>
        <end position="69"/>
    </location>
</feature>
<dbReference type="GO" id="GO:0003924">
    <property type="term" value="F:GTPase activity"/>
    <property type="evidence" value="ECO:0007669"/>
    <property type="project" value="InterPro"/>
</dbReference>
<reference evidence="4 5" key="1">
    <citation type="submission" date="2019-01" db="EMBL/GenBank/DDBJ databases">
        <authorList>
            <person name="Alioto T."/>
            <person name="Alioto T."/>
        </authorList>
    </citation>
    <scope>NUCLEOTIDE SEQUENCE [LARGE SCALE GENOMIC DNA]</scope>
</reference>
<dbReference type="InterPro" id="IPR027417">
    <property type="entry name" value="P-loop_NTPase"/>
</dbReference>
<accession>A0A485PLB9</accession>
<dbReference type="PANTHER" id="PTHR24070">
    <property type="entry name" value="RAS, DI-RAS, AND RHEB FAMILY MEMBERS OF SMALL GTPASE SUPERFAMILY"/>
    <property type="match status" value="1"/>
</dbReference>
<keyword evidence="5" id="KW-1185">Reference proteome</keyword>
<protein>
    <submittedName>
        <fullName evidence="4">Gtpase nras</fullName>
    </submittedName>
</protein>
<gene>
    <name evidence="4" type="ORF">LYPA_23C001718</name>
</gene>
<feature type="region of interest" description="Disordered" evidence="3">
    <location>
        <begin position="56"/>
        <end position="85"/>
    </location>
</feature>
<dbReference type="EMBL" id="CAAGRJ010038887">
    <property type="protein sequence ID" value="VFV46450.1"/>
    <property type="molecule type" value="Genomic_DNA"/>
</dbReference>
<name>A0A485PLB9_LYNPA</name>
<evidence type="ECO:0000256" key="2">
    <source>
        <dbReference type="ARBA" id="ARBA00023134"/>
    </source>
</evidence>
<dbReference type="PROSITE" id="PS51421">
    <property type="entry name" value="RAS"/>
    <property type="match status" value="1"/>
</dbReference>
<evidence type="ECO:0000256" key="1">
    <source>
        <dbReference type="ARBA" id="ARBA00022741"/>
    </source>
</evidence>
<sequence>MDTASQEEYSAMRDQYMRTGEGFLCVCAINNSKSFADINLYREQLKQVKNSDETSVICQQGQSPKNKPTNWPRVTGFRSLKPKPRPDRVLNMPFAHW</sequence>
<dbReference type="Proteomes" id="UP000386466">
    <property type="component" value="Unassembled WGS sequence"/>
</dbReference>
<evidence type="ECO:0000313" key="5">
    <source>
        <dbReference type="Proteomes" id="UP000386466"/>
    </source>
</evidence>
<dbReference type="Gene3D" id="3.40.50.300">
    <property type="entry name" value="P-loop containing nucleotide triphosphate hydrolases"/>
    <property type="match status" value="1"/>
</dbReference>